<evidence type="ECO:0000256" key="7">
    <source>
        <dbReference type="ARBA" id="ARBA00022989"/>
    </source>
</evidence>
<evidence type="ECO:0000313" key="14">
    <source>
        <dbReference type="EMBL" id="TCD62558.1"/>
    </source>
</evidence>
<keyword evidence="6 12" id="KW-0479">Metal-binding</keyword>
<dbReference type="SUPFAM" id="SSF48264">
    <property type="entry name" value="Cytochrome P450"/>
    <property type="match status" value="1"/>
</dbReference>
<evidence type="ECO:0000256" key="2">
    <source>
        <dbReference type="ARBA" id="ARBA00004370"/>
    </source>
</evidence>
<dbReference type="Proteomes" id="UP000292702">
    <property type="component" value="Unassembled WGS sequence"/>
</dbReference>
<dbReference type="PRINTS" id="PR00463">
    <property type="entry name" value="EP450I"/>
</dbReference>
<sequence>MNIVLASPSSEPRWVYVVAALAAWFTIVNLAKSQRRKLSHIPSLTVDLPLLSYIGSLQYLLSARTLLQRGYDKYKGKAFKVPEFFRWHVFISGKTLVEELRKANDDELNFMEAMNEVLHMDYTFGNEAHNNPYHIPIIRTSLTRNLGVLYPEVRDELVTASNELIPPSDDWTKVQAFPTIMKIVCRTSNRIFVGLPLCRNEEFLKINMGYTLEIVKAGLMVGAVPSFMRGLAAQMTSVAPMTKRSEDILRPIIEERVRSIDEHGGDWDDKPNDMISWLIDAAPKGADLVPSVALRVLITNFAAIHTSTMTFSHVLYHLAAYPEYQSELREEVDRVVARHGWTKDSLAKMIKTDSFIKEIARFQGLGTTSLTRLAMKDFTFSDGTFIPKGTLVSATSRAAHFDEENYENADIFDPWRFAKMEAADGTESLRNQIVNTHPEFLTFGLGKHACPGRFFASTELKSLLANFVYTYDMKMEQEGVVPPTTWEKADLGVASVVVWVEC</sequence>
<keyword evidence="10 13" id="KW-0503">Monooxygenase</keyword>
<dbReference type="EMBL" id="RWJN01000361">
    <property type="protein sequence ID" value="TCD62558.1"/>
    <property type="molecule type" value="Genomic_DNA"/>
</dbReference>
<evidence type="ECO:0000256" key="12">
    <source>
        <dbReference type="PIRSR" id="PIRSR602401-1"/>
    </source>
</evidence>
<keyword evidence="8 13" id="KW-0560">Oxidoreductase</keyword>
<comment type="caution">
    <text evidence="14">The sequence shown here is derived from an EMBL/GenBank/DDBJ whole genome shotgun (WGS) entry which is preliminary data.</text>
</comment>
<keyword evidence="15" id="KW-1185">Reference proteome</keyword>
<organism evidence="14 15">
    <name type="scientific">Steccherinum ochraceum</name>
    <dbReference type="NCBI Taxonomy" id="92696"/>
    <lineage>
        <taxon>Eukaryota</taxon>
        <taxon>Fungi</taxon>
        <taxon>Dikarya</taxon>
        <taxon>Basidiomycota</taxon>
        <taxon>Agaricomycotina</taxon>
        <taxon>Agaricomycetes</taxon>
        <taxon>Polyporales</taxon>
        <taxon>Steccherinaceae</taxon>
        <taxon>Steccherinum</taxon>
    </lineage>
</organism>
<dbReference type="Pfam" id="PF00067">
    <property type="entry name" value="p450"/>
    <property type="match status" value="1"/>
</dbReference>
<dbReference type="PROSITE" id="PS00086">
    <property type="entry name" value="CYTOCHROME_P450"/>
    <property type="match status" value="1"/>
</dbReference>
<evidence type="ECO:0000313" key="15">
    <source>
        <dbReference type="Proteomes" id="UP000292702"/>
    </source>
</evidence>
<evidence type="ECO:0000256" key="4">
    <source>
        <dbReference type="ARBA" id="ARBA00022617"/>
    </source>
</evidence>
<keyword evidence="11" id="KW-0472">Membrane</keyword>
<dbReference type="GO" id="GO:0005506">
    <property type="term" value="F:iron ion binding"/>
    <property type="evidence" value="ECO:0007669"/>
    <property type="project" value="InterPro"/>
</dbReference>
<dbReference type="InterPro" id="IPR001128">
    <property type="entry name" value="Cyt_P450"/>
</dbReference>
<evidence type="ECO:0000256" key="5">
    <source>
        <dbReference type="ARBA" id="ARBA00022692"/>
    </source>
</evidence>
<dbReference type="InterPro" id="IPR036396">
    <property type="entry name" value="Cyt_P450_sf"/>
</dbReference>
<evidence type="ECO:0000256" key="1">
    <source>
        <dbReference type="ARBA" id="ARBA00001971"/>
    </source>
</evidence>
<evidence type="ECO:0000256" key="3">
    <source>
        <dbReference type="ARBA" id="ARBA00010617"/>
    </source>
</evidence>
<dbReference type="GO" id="GO:0016020">
    <property type="term" value="C:membrane"/>
    <property type="evidence" value="ECO:0007669"/>
    <property type="project" value="UniProtKB-SubCell"/>
</dbReference>
<comment type="similarity">
    <text evidence="3 13">Belongs to the cytochrome P450 family.</text>
</comment>
<dbReference type="InterPro" id="IPR002401">
    <property type="entry name" value="Cyt_P450_E_grp-I"/>
</dbReference>
<dbReference type="OrthoDB" id="1844152at2759"/>
<gene>
    <name evidence="14" type="ORF">EIP91_006736</name>
</gene>
<evidence type="ECO:0000256" key="6">
    <source>
        <dbReference type="ARBA" id="ARBA00022723"/>
    </source>
</evidence>
<evidence type="ECO:0008006" key="16">
    <source>
        <dbReference type="Google" id="ProtNLM"/>
    </source>
</evidence>
<dbReference type="AlphaFoldDB" id="A0A4R0RFV9"/>
<keyword evidence="9 12" id="KW-0408">Iron</keyword>
<evidence type="ECO:0000256" key="10">
    <source>
        <dbReference type="ARBA" id="ARBA00023033"/>
    </source>
</evidence>
<dbReference type="GO" id="GO:0020037">
    <property type="term" value="F:heme binding"/>
    <property type="evidence" value="ECO:0007669"/>
    <property type="project" value="InterPro"/>
</dbReference>
<dbReference type="GO" id="GO:0004497">
    <property type="term" value="F:monooxygenase activity"/>
    <property type="evidence" value="ECO:0007669"/>
    <property type="project" value="UniProtKB-KW"/>
</dbReference>
<dbReference type="Gene3D" id="1.10.630.10">
    <property type="entry name" value="Cytochrome P450"/>
    <property type="match status" value="1"/>
</dbReference>
<dbReference type="STRING" id="92696.A0A4R0RFV9"/>
<name>A0A4R0RFV9_9APHY</name>
<protein>
    <recommendedName>
        <fullName evidence="16">Cytochrome P450-dit2</fullName>
    </recommendedName>
</protein>
<evidence type="ECO:0000256" key="8">
    <source>
        <dbReference type="ARBA" id="ARBA00023002"/>
    </source>
</evidence>
<evidence type="ECO:0000256" key="13">
    <source>
        <dbReference type="RuleBase" id="RU000461"/>
    </source>
</evidence>
<dbReference type="GO" id="GO:0016705">
    <property type="term" value="F:oxidoreductase activity, acting on paired donors, with incorporation or reduction of molecular oxygen"/>
    <property type="evidence" value="ECO:0007669"/>
    <property type="project" value="InterPro"/>
</dbReference>
<dbReference type="PANTHER" id="PTHR46206:SF5">
    <property type="entry name" value="P450, PUTATIVE (EUROFUNG)-RELATED"/>
    <property type="match status" value="1"/>
</dbReference>
<keyword evidence="5" id="KW-0812">Transmembrane</keyword>
<feature type="binding site" description="axial binding residue" evidence="12">
    <location>
        <position position="450"/>
    </location>
    <ligand>
        <name>heme</name>
        <dbReference type="ChEBI" id="CHEBI:30413"/>
    </ligand>
    <ligandPart>
        <name>Fe</name>
        <dbReference type="ChEBI" id="CHEBI:18248"/>
    </ligandPart>
</feature>
<keyword evidence="4 12" id="KW-0349">Heme</keyword>
<dbReference type="PANTHER" id="PTHR46206">
    <property type="entry name" value="CYTOCHROME P450"/>
    <property type="match status" value="1"/>
</dbReference>
<evidence type="ECO:0000256" key="11">
    <source>
        <dbReference type="ARBA" id="ARBA00023136"/>
    </source>
</evidence>
<dbReference type="CDD" id="cd11041">
    <property type="entry name" value="CYP503A1-like"/>
    <property type="match status" value="1"/>
</dbReference>
<evidence type="ECO:0000256" key="9">
    <source>
        <dbReference type="ARBA" id="ARBA00023004"/>
    </source>
</evidence>
<comment type="cofactor">
    <cofactor evidence="1 12">
        <name>heme</name>
        <dbReference type="ChEBI" id="CHEBI:30413"/>
    </cofactor>
</comment>
<accession>A0A4R0RFV9</accession>
<dbReference type="InterPro" id="IPR017972">
    <property type="entry name" value="Cyt_P450_CS"/>
</dbReference>
<proteinExistence type="inferred from homology"/>
<keyword evidence="7" id="KW-1133">Transmembrane helix</keyword>
<reference evidence="14 15" key="1">
    <citation type="submission" date="2018-11" db="EMBL/GenBank/DDBJ databases">
        <title>Genome assembly of Steccherinum ochraceum LE-BIN_3174, the white-rot fungus of the Steccherinaceae family (The Residual Polyporoid clade, Polyporales, Basidiomycota).</title>
        <authorList>
            <person name="Fedorova T.V."/>
            <person name="Glazunova O.A."/>
            <person name="Landesman E.O."/>
            <person name="Moiseenko K.V."/>
            <person name="Psurtseva N.V."/>
            <person name="Savinova O.S."/>
            <person name="Shakhova N.V."/>
            <person name="Tyazhelova T.V."/>
            <person name="Vasina D.V."/>
        </authorList>
    </citation>
    <scope>NUCLEOTIDE SEQUENCE [LARGE SCALE GENOMIC DNA]</scope>
    <source>
        <strain evidence="14 15">LE-BIN_3174</strain>
    </source>
</reference>
<comment type="subcellular location">
    <subcellularLocation>
        <location evidence="2">Membrane</location>
    </subcellularLocation>
</comment>